<dbReference type="RefSeq" id="WP_004158058.1">
    <property type="nucleotide sequence ID" value="NZ_BAYW01000003.1"/>
</dbReference>
<dbReference type="AlphaFoldDB" id="A0A831ER33"/>
<comment type="caution">
    <text evidence="6">The sequence shown here is derived from an EMBL/GenBank/DDBJ whole genome shotgun (WGS) entry which is preliminary data.</text>
</comment>
<dbReference type="GO" id="GO:0005992">
    <property type="term" value="P:trehalose biosynthetic process"/>
    <property type="evidence" value="ECO:0007669"/>
    <property type="project" value="UniProtKB-UniPathway"/>
</dbReference>
<keyword evidence="5" id="KW-0460">Magnesium</keyword>
<accession>A0A831ER33</accession>
<dbReference type="Pfam" id="PF02358">
    <property type="entry name" value="Trehalose_PPase"/>
    <property type="match status" value="1"/>
</dbReference>
<name>A0A831ER33_ERWAM</name>
<dbReference type="InterPro" id="IPR036412">
    <property type="entry name" value="HAD-like_sf"/>
</dbReference>
<dbReference type="NCBIfam" id="NF007560">
    <property type="entry name" value="PRK10187.1"/>
    <property type="match status" value="1"/>
</dbReference>
<dbReference type="GO" id="GO:0004805">
    <property type="term" value="F:trehalose-phosphatase activity"/>
    <property type="evidence" value="ECO:0007669"/>
    <property type="project" value="UniProtKB-EC"/>
</dbReference>
<dbReference type="InterPro" id="IPR003337">
    <property type="entry name" value="Trehalose_PPase"/>
</dbReference>
<evidence type="ECO:0000256" key="4">
    <source>
        <dbReference type="ARBA" id="ARBA00022801"/>
    </source>
</evidence>
<proteinExistence type="inferred from homology"/>
<evidence type="ECO:0000256" key="3">
    <source>
        <dbReference type="ARBA" id="ARBA00022723"/>
    </source>
</evidence>
<comment type="similarity">
    <text evidence="2 5">Belongs to the trehalose phosphatase family.</text>
</comment>
<evidence type="ECO:0000313" key="6">
    <source>
        <dbReference type="EMBL" id="CCO94091.1"/>
    </source>
</evidence>
<evidence type="ECO:0000256" key="2">
    <source>
        <dbReference type="ARBA" id="ARBA00008770"/>
    </source>
</evidence>
<dbReference type="PANTHER" id="PTHR43768">
    <property type="entry name" value="TREHALOSE 6-PHOSPHATE PHOSPHATASE"/>
    <property type="match status" value="1"/>
</dbReference>
<reference evidence="6 7" key="1">
    <citation type="submission" date="2012-11" db="EMBL/GenBank/DDBJ databases">
        <authorList>
            <person name="Linke B."/>
        </authorList>
    </citation>
    <scope>NUCLEOTIDE SEQUENCE [LARGE SCALE GENOMIC DNA]</scope>
    <source>
        <strain evidence="7">CFBP 1232</strain>
    </source>
</reference>
<dbReference type="Proteomes" id="UP000013111">
    <property type="component" value="Unassembled WGS sequence"/>
</dbReference>
<dbReference type="InterPro" id="IPR006379">
    <property type="entry name" value="HAD-SF_hydro_IIB"/>
</dbReference>
<evidence type="ECO:0000256" key="1">
    <source>
        <dbReference type="ARBA" id="ARBA00005199"/>
    </source>
</evidence>
<dbReference type="Gene3D" id="3.30.70.1020">
    <property type="entry name" value="Trehalose-6-phosphate phosphatase related protein, domain 2"/>
    <property type="match status" value="1"/>
</dbReference>
<dbReference type="NCBIfam" id="TIGR01484">
    <property type="entry name" value="HAD-SF-IIB"/>
    <property type="match status" value="1"/>
</dbReference>
<comment type="pathway">
    <text evidence="1 5">Glycan biosynthesis; trehalose biosynthesis.</text>
</comment>
<dbReference type="CDD" id="cd01627">
    <property type="entry name" value="HAD_TPP"/>
    <property type="match status" value="1"/>
</dbReference>
<dbReference type="EC" id="3.1.3.12" evidence="5"/>
<comment type="function">
    <text evidence="5">Removes the phosphate from trehalose 6-phosphate to produce free trehalose.</text>
</comment>
<keyword evidence="3 5" id="KW-0479">Metal-binding</keyword>
<organism evidence="6 7">
    <name type="scientific">Erwinia amylovora NBRC 12687 = CFBP 1232</name>
    <dbReference type="NCBI Taxonomy" id="1219359"/>
    <lineage>
        <taxon>Bacteria</taxon>
        <taxon>Pseudomonadati</taxon>
        <taxon>Pseudomonadota</taxon>
        <taxon>Gammaproteobacteria</taxon>
        <taxon>Enterobacterales</taxon>
        <taxon>Erwiniaceae</taxon>
        <taxon>Erwinia</taxon>
    </lineage>
</organism>
<dbReference type="SUPFAM" id="SSF56784">
    <property type="entry name" value="HAD-like"/>
    <property type="match status" value="1"/>
</dbReference>
<dbReference type="GO" id="GO:0000287">
    <property type="term" value="F:magnesium ion binding"/>
    <property type="evidence" value="ECO:0007669"/>
    <property type="project" value="UniProtKB-ARBA"/>
</dbReference>
<dbReference type="UniPathway" id="UPA00299"/>
<dbReference type="GeneID" id="97606321"/>
<dbReference type="InterPro" id="IPR044651">
    <property type="entry name" value="OTSB-like"/>
</dbReference>
<sequence length="269" mass="28659">MPTPTDPVPSLQAATAYAFFFDVDGTLAAIQSRPDEVSIPASALDDLQWLAQHCDGAVALISGRPIVELDALAAPLVLPLAGVHGAERRDADGKMTRVALDPHTVSTLQRELEQAIASLPGTMLETKGVAFALHYRQAPQNQQQIEQLAAAMVARFPELAQQPGKCVVELKPQDVNKGAAINQFMQLPPFACRVPVFLGDDLTDEAGFKAVNAIGGISVKVGAGSSEARGHLADVNAVYRWLAQTRKQLDNGAKASLRSQGYESLSSRI</sequence>
<reference evidence="6 7" key="2">
    <citation type="submission" date="2013-04" db="EMBL/GenBank/DDBJ databases">
        <title>Comparative genomics of 12 strains of Erwinia amylovora identifies a pan-genome with a large conserved core and provides insights into host specificity.</title>
        <authorList>
            <person name="Mann R.A."/>
            <person name="Smits T.H.M."/>
            <person name="Buehlmann A."/>
            <person name="Blom J."/>
            <person name="Goesmann A."/>
            <person name="Frey J.E."/>
            <person name="Plummer K.M."/>
            <person name="Beer S.V."/>
            <person name="Luck J."/>
            <person name="Duffy B."/>
            <person name="Rodoni B."/>
        </authorList>
    </citation>
    <scope>NUCLEOTIDE SEQUENCE [LARGE SCALE GENOMIC DNA]</scope>
    <source>
        <strain evidence="7">CFBP 1232</strain>
    </source>
</reference>
<keyword evidence="4 5" id="KW-0378">Hydrolase</keyword>
<dbReference type="InterPro" id="IPR023214">
    <property type="entry name" value="HAD_sf"/>
</dbReference>
<dbReference type="EMBL" id="CAPB01000022">
    <property type="protein sequence ID" value="CCO94091.1"/>
    <property type="molecule type" value="Genomic_DNA"/>
</dbReference>
<dbReference type="NCBIfam" id="TIGR00685">
    <property type="entry name" value="T6PP"/>
    <property type="match status" value="1"/>
</dbReference>
<comment type="cofactor">
    <cofactor evidence="5">
        <name>Mg(2+)</name>
        <dbReference type="ChEBI" id="CHEBI:18420"/>
    </cofactor>
</comment>
<protein>
    <recommendedName>
        <fullName evidence="5">Trehalose 6-phosphate phosphatase</fullName>
        <ecNumber evidence="5">3.1.3.12</ecNumber>
    </recommendedName>
</protein>
<dbReference type="PANTHER" id="PTHR43768:SF3">
    <property type="entry name" value="TREHALOSE 6-PHOSPHATE PHOSPHATASE"/>
    <property type="match status" value="1"/>
</dbReference>
<evidence type="ECO:0000313" key="7">
    <source>
        <dbReference type="Proteomes" id="UP000013111"/>
    </source>
</evidence>
<evidence type="ECO:0000256" key="5">
    <source>
        <dbReference type="RuleBase" id="RU361117"/>
    </source>
</evidence>
<gene>
    <name evidence="6" type="primary">otsB</name>
    <name evidence="6" type="ORF">BN437_2164</name>
</gene>
<dbReference type="Gene3D" id="3.40.50.1000">
    <property type="entry name" value="HAD superfamily/HAD-like"/>
    <property type="match status" value="1"/>
</dbReference>
<comment type="catalytic activity">
    <reaction evidence="5">
        <text>alpha,alpha-trehalose 6-phosphate + H2O = alpha,alpha-trehalose + phosphate</text>
        <dbReference type="Rhea" id="RHEA:23420"/>
        <dbReference type="ChEBI" id="CHEBI:15377"/>
        <dbReference type="ChEBI" id="CHEBI:16551"/>
        <dbReference type="ChEBI" id="CHEBI:43474"/>
        <dbReference type="ChEBI" id="CHEBI:58429"/>
        <dbReference type="EC" id="3.1.3.12"/>
    </reaction>
</comment>